<accession>A0A0C9U631</accession>
<dbReference type="EMBL" id="KN837276">
    <property type="protein sequence ID" value="KIJ29754.1"/>
    <property type="molecule type" value="Genomic_DNA"/>
</dbReference>
<reference evidence="1 2" key="1">
    <citation type="submission" date="2014-06" db="EMBL/GenBank/DDBJ databases">
        <title>Evolutionary Origins and Diversification of the Mycorrhizal Mutualists.</title>
        <authorList>
            <consortium name="DOE Joint Genome Institute"/>
            <consortium name="Mycorrhizal Genomics Consortium"/>
            <person name="Kohler A."/>
            <person name="Kuo A."/>
            <person name="Nagy L.G."/>
            <person name="Floudas D."/>
            <person name="Copeland A."/>
            <person name="Barry K.W."/>
            <person name="Cichocki N."/>
            <person name="Veneault-Fourrey C."/>
            <person name="LaButti K."/>
            <person name="Lindquist E.A."/>
            <person name="Lipzen A."/>
            <person name="Lundell T."/>
            <person name="Morin E."/>
            <person name="Murat C."/>
            <person name="Riley R."/>
            <person name="Ohm R."/>
            <person name="Sun H."/>
            <person name="Tunlid A."/>
            <person name="Henrissat B."/>
            <person name="Grigoriev I.V."/>
            <person name="Hibbett D.S."/>
            <person name="Martin F."/>
        </authorList>
    </citation>
    <scope>NUCLEOTIDE SEQUENCE [LARGE SCALE GENOMIC DNA]</scope>
    <source>
        <strain evidence="1 2">SS14</strain>
    </source>
</reference>
<dbReference type="InterPro" id="IPR029058">
    <property type="entry name" value="AB_hydrolase_fold"/>
</dbReference>
<evidence type="ECO:0000313" key="1">
    <source>
        <dbReference type="EMBL" id="KIJ29754.1"/>
    </source>
</evidence>
<dbReference type="HOGENOM" id="CLU_045014_0_0_1"/>
<dbReference type="Gene3D" id="3.40.50.1820">
    <property type="entry name" value="alpha/beta hydrolase"/>
    <property type="match status" value="1"/>
</dbReference>
<evidence type="ECO:0008006" key="3">
    <source>
        <dbReference type="Google" id="ProtNLM"/>
    </source>
</evidence>
<organism evidence="1 2">
    <name type="scientific">Sphaerobolus stellatus (strain SS14)</name>
    <dbReference type="NCBI Taxonomy" id="990650"/>
    <lineage>
        <taxon>Eukaryota</taxon>
        <taxon>Fungi</taxon>
        <taxon>Dikarya</taxon>
        <taxon>Basidiomycota</taxon>
        <taxon>Agaricomycotina</taxon>
        <taxon>Agaricomycetes</taxon>
        <taxon>Phallomycetidae</taxon>
        <taxon>Geastrales</taxon>
        <taxon>Sphaerobolaceae</taxon>
        <taxon>Sphaerobolus</taxon>
    </lineage>
</organism>
<dbReference type="SUPFAM" id="SSF53474">
    <property type="entry name" value="alpha/beta-Hydrolases"/>
    <property type="match status" value="1"/>
</dbReference>
<sequence>MPSLKVNDDIEFTYTDNGAPATENYKTLIIIHGHTFHSGSFQRLNDPAASQSVRLICVNRREYCGSTLFNEDQLRILASGTDDERTKLIAQLGLELALFVDALITKCSLPKSGGVTITAWSSGNIFMVSLISAFNCLPAATKERLANNIKGFILWDPPSSALGITSPPNSYTPLRDETLPAEERGKVFRVWVASYWKHGDLSTQDFNQLEQRKADPSRAASTSNMTLEQLLQATDFAPGDRCETVVMAPGFKEVVEKQTKTLLDPDLRALLNGAKFTHLIGDNCPWSIIYGAWVMESRVKEVNNTQTHIDFKVIKGANHFLMWDEPEVCMKELLGCMEY</sequence>
<dbReference type="OrthoDB" id="3466517at2759"/>
<name>A0A0C9U631_SPHS4</name>
<dbReference type="Proteomes" id="UP000054279">
    <property type="component" value="Unassembled WGS sequence"/>
</dbReference>
<gene>
    <name evidence="1" type="ORF">M422DRAFT_36854</name>
</gene>
<proteinExistence type="predicted"/>
<keyword evidence="2" id="KW-1185">Reference proteome</keyword>
<protein>
    <recommendedName>
        <fullName evidence="3">AB hydrolase-1 domain-containing protein</fullName>
    </recommendedName>
</protein>
<evidence type="ECO:0000313" key="2">
    <source>
        <dbReference type="Proteomes" id="UP000054279"/>
    </source>
</evidence>
<dbReference type="AlphaFoldDB" id="A0A0C9U631"/>